<feature type="compositionally biased region" description="Polar residues" evidence="1">
    <location>
        <begin position="1"/>
        <end position="13"/>
    </location>
</feature>
<keyword evidence="2" id="KW-0812">Transmembrane</keyword>
<keyword evidence="2" id="KW-1133">Transmembrane helix</keyword>
<reference evidence="4" key="1">
    <citation type="submission" date="2016-10" db="EMBL/GenBank/DDBJ databases">
        <authorList>
            <person name="Varghese N."/>
            <person name="Submissions S."/>
        </authorList>
    </citation>
    <scope>NUCLEOTIDE SEQUENCE [LARGE SCALE GENOMIC DNA]</scope>
    <source>
        <strain evidence="4">DSM 29303</strain>
    </source>
</reference>
<keyword evidence="4" id="KW-1185">Reference proteome</keyword>
<accession>A0A1H2S0E7</accession>
<evidence type="ECO:0000313" key="3">
    <source>
        <dbReference type="EMBL" id="SDW25037.1"/>
    </source>
</evidence>
<feature type="transmembrane region" description="Helical" evidence="2">
    <location>
        <begin position="63"/>
        <end position="81"/>
    </location>
</feature>
<proteinExistence type="predicted"/>
<dbReference type="Proteomes" id="UP000182944">
    <property type="component" value="Unassembled WGS sequence"/>
</dbReference>
<sequence length="82" mass="8481">MAHPNTSSATTAEAMTHAVSGDEAMQTKRERQIAGRLLIGVVLAAVLVAVLVVLFGLPALTMVGLVATVLVFVVLIAYATGY</sequence>
<name>A0A1H2S0E7_9RHOB</name>
<dbReference type="EMBL" id="FNNA01000001">
    <property type="protein sequence ID" value="SDW25037.1"/>
    <property type="molecule type" value="Genomic_DNA"/>
</dbReference>
<organism evidence="3 4">
    <name type="scientific">Paracoccus sanguinis</name>
    <dbReference type="NCBI Taxonomy" id="1545044"/>
    <lineage>
        <taxon>Bacteria</taxon>
        <taxon>Pseudomonadati</taxon>
        <taxon>Pseudomonadota</taxon>
        <taxon>Alphaproteobacteria</taxon>
        <taxon>Rhodobacterales</taxon>
        <taxon>Paracoccaceae</taxon>
        <taxon>Paracoccus</taxon>
    </lineage>
</organism>
<dbReference type="RefSeq" id="WP_036731711.1">
    <property type="nucleotide sequence ID" value="NZ_FNNA01000001.1"/>
</dbReference>
<dbReference type="AlphaFoldDB" id="A0A1H2S0E7"/>
<feature type="transmembrane region" description="Helical" evidence="2">
    <location>
        <begin position="37"/>
        <end position="57"/>
    </location>
</feature>
<evidence type="ECO:0000256" key="2">
    <source>
        <dbReference type="SAM" id="Phobius"/>
    </source>
</evidence>
<feature type="region of interest" description="Disordered" evidence="1">
    <location>
        <begin position="1"/>
        <end position="23"/>
    </location>
</feature>
<dbReference type="STRING" id="1545044.SAMN05444276_101500"/>
<gene>
    <name evidence="3" type="ORF">SAMN05444276_101500</name>
</gene>
<evidence type="ECO:0000256" key="1">
    <source>
        <dbReference type="SAM" id="MobiDB-lite"/>
    </source>
</evidence>
<evidence type="ECO:0000313" key="4">
    <source>
        <dbReference type="Proteomes" id="UP000182944"/>
    </source>
</evidence>
<protein>
    <submittedName>
        <fullName evidence="3">Uncharacterized protein</fullName>
    </submittedName>
</protein>
<keyword evidence="2" id="KW-0472">Membrane</keyword>